<evidence type="ECO:0000313" key="1">
    <source>
        <dbReference type="EMBL" id="JAD68330.1"/>
    </source>
</evidence>
<dbReference type="AlphaFoldDB" id="A0A0A9C4K8"/>
<reference evidence="1" key="1">
    <citation type="submission" date="2014-09" db="EMBL/GenBank/DDBJ databases">
        <authorList>
            <person name="Magalhaes I.L.F."/>
            <person name="Oliveira U."/>
            <person name="Santos F.R."/>
            <person name="Vidigal T.H.D.A."/>
            <person name="Brescovit A.D."/>
            <person name="Santos A.J."/>
        </authorList>
    </citation>
    <scope>NUCLEOTIDE SEQUENCE</scope>
    <source>
        <tissue evidence="1">Shoot tissue taken approximately 20 cm above the soil surface</tissue>
    </source>
</reference>
<sequence length="27" mass="3251">MLLNRLICCYLDKIFYVINLYNPSSQI</sequence>
<reference evidence="1" key="2">
    <citation type="journal article" date="2015" name="Data Brief">
        <title>Shoot transcriptome of the giant reed, Arundo donax.</title>
        <authorList>
            <person name="Barrero R.A."/>
            <person name="Guerrero F.D."/>
            <person name="Moolhuijzen P."/>
            <person name="Goolsby J.A."/>
            <person name="Tidwell J."/>
            <person name="Bellgard S.E."/>
            <person name="Bellgard M.I."/>
        </authorList>
    </citation>
    <scope>NUCLEOTIDE SEQUENCE</scope>
    <source>
        <tissue evidence="1">Shoot tissue taken approximately 20 cm above the soil surface</tissue>
    </source>
</reference>
<proteinExistence type="predicted"/>
<name>A0A0A9C4K8_ARUDO</name>
<dbReference type="EMBL" id="GBRH01229565">
    <property type="protein sequence ID" value="JAD68330.1"/>
    <property type="molecule type" value="Transcribed_RNA"/>
</dbReference>
<organism evidence="1">
    <name type="scientific">Arundo donax</name>
    <name type="common">Giant reed</name>
    <name type="synonym">Donax arundinaceus</name>
    <dbReference type="NCBI Taxonomy" id="35708"/>
    <lineage>
        <taxon>Eukaryota</taxon>
        <taxon>Viridiplantae</taxon>
        <taxon>Streptophyta</taxon>
        <taxon>Embryophyta</taxon>
        <taxon>Tracheophyta</taxon>
        <taxon>Spermatophyta</taxon>
        <taxon>Magnoliopsida</taxon>
        <taxon>Liliopsida</taxon>
        <taxon>Poales</taxon>
        <taxon>Poaceae</taxon>
        <taxon>PACMAD clade</taxon>
        <taxon>Arundinoideae</taxon>
        <taxon>Arundineae</taxon>
        <taxon>Arundo</taxon>
    </lineage>
</organism>
<protein>
    <submittedName>
        <fullName evidence="1">Uncharacterized protein</fullName>
    </submittedName>
</protein>
<accession>A0A0A9C4K8</accession>